<reference evidence="1 2" key="1">
    <citation type="submission" date="2020-08" db="EMBL/GenBank/DDBJ databases">
        <title>Genomic Encyclopedia of Type Strains, Phase IV (KMG-IV): sequencing the most valuable type-strain genomes for metagenomic binning, comparative biology and taxonomic classification.</title>
        <authorList>
            <person name="Goeker M."/>
        </authorList>
    </citation>
    <scope>NUCLEOTIDE SEQUENCE [LARGE SCALE GENOMIC DNA]</scope>
    <source>
        <strain evidence="1 2">DSM 10633</strain>
    </source>
</reference>
<dbReference type="AlphaFoldDB" id="A0A840PXB9"/>
<dbReference type="EMBL" id="JACHGZ010000062">
    <property type="protein sequence ID" value="MBB5150523.1"/>
    <property type="molecule type" value="Genomic_DNA"/>
</dbReference>
<gene>
    <name evidence="1" type="ORF">HNR36_002949</name>
</gene>
<organism evidence="1 2">
    <name type="scientific">Ureibacillus thermosphaericus</name>
    <dbReference type="NCBI Taxonomy" id="51173"/>
    <lineage>
        <taxon>Bacteria</taxon>
        <taxon>Bacillati</taxon>
        <taxon>Bacillota</taxon>
        <taxon>Bacilli</taxon>
        <taxon>Bacillales</taxon>
        <taxon>Caryophanaceae</taxon>
        <taxon>Ureibacillus</taxon>
    </lineage>
</organism>
<proteinExistence type="predicted"/>
<comment type="caution">
    <text evidence="1">The sequence shown here is derived from an EMBL/GenBank/DDBJ whole genome shotgun (WGS) entry which is preliminary data.</text>
</comment>
<accession>A0A840PXB9</accession>
<name>A0A840PXB9_URETH</name>
<keyword evidence="2" id="KW-1185">Reference proteome</keyword>
<sequence>MERNGNTSQQKFPFFIVLTNLLIARKTIFIEIPSPKPNIS</sequence>
<dbReference type="Proteomes" id="UP000557217">
    <property type="component" value="Unassembled WGS sequence"/>
</dbReference>
<protein>
    <submittedName>
        <fullName evidence="1">Uncharacterized protein</fullName>
    </submittedName>
</protein>
<evidence type="ECO:0000313" key="1">
    <source>
        <dbReference type="EMBL" id="MBB5150523.1"/>
    </source>
</evidence>
<evidence type="ECO:0000313" key="2">
    <source>
        <dbReference type="Proteomes" id="UP000557217"/>
    </source>
</evidence>